<proteinExistence type="predicted"/>
<evidence type="ECO:0000313" key="2">
    <source>
        <dbReference type="WBParaSite" id="PEQ_0001337701-mRNA-1"/>
    </source>
</evidence>
<organism evidence="1 2">
    <name type="scientific">Parascaris equorum</name>
    <name type="common">Equine roundworm</name>
    <dbReference type="NCBI Taxonomy" id="6256"/>
    <lineage>
        <taxon>Eukaryota</taxon>
        <taxon>Metazoa</taxon>
        <taxon>Ecdysozoa</taxon>
        <taxon>Nematoda</taxon>
        <taxon>Chromadorea</taxon>
        <taxon>Rhabditida</taxon>
        <taxon>Spirurina</taxon>
        <taxon>Ascaridomorpha</taxon>
        <taxon>Ascaridoidea</taxon>
        <taxon>Ascarididae</taxon>
        <taxon>Parascaris</taxon>
    </lineage>
</organism>
<dbReference type="Proteomes" id="UP000887564">
    <property type="component" value="Unplaced"/>
</dbReference>
<dbReference type="AlphaFoldDB" id="A0A914S4W4"/>
<name>A0A914S4W4_PAREQ</name>
<dbReference type="WBParaSite" id="PEQ_0001337701-mRNA-1">
    <property type="protein sequence ID" value="PEQ_0001337701-mRNA-1"/>
    <property type="gene ID" value="PEQ_0001337701"/>
</dbReference>
<evidence type="ECO:0000313" key="1">
    <source>
        <dbReference type="Proteomes" id="UP000887564"/>
    </source>
</evidence>
<sequence>MERQGINLKEIARTEAQRFVERMYLRMGNRSNESTSAKTLIVHANSNYVRATISYSHGCAGRILCFFTVGLELVCRHWRELCLMAARNEEKPVWIQLEFGEFVCTIKITRKSCKIFHFKYWNNYARSCK</sequence>
<keyword evidence="1" id="KW-1185">Reference proteome</keyword>
<protein>
    <submittedName>
        <fullName evidence="2">SWIM-type domain-containing protein</fullName>
    </submittedName>
</protein>
<reference evidence="2" key="1">
    <citation type="submission" date="2022-11" db="UniProtKB">
        <authorList>
            <consortium name="WormBaseParasite"/>
        </authorList>
    </citation>
    <scope>IDENTIFICATION</scope>
</reference>
<accession>A0A914S4W4</accession>